<dbReference type="PANTHER" id="PTHR43861">
    <property type="entry name" value="TRANS-ACONITATE 2-METHYLTRANSFERASE-RELATED"/>
    <property type="match status" value="1"/>
</dbReference>
<dbReference type="Gene3D" id="3.40.50.150">
    <property type="entry name" value="Vaccinia Virus protein VP39"/>
    <property type="match status" value="1"/>
</dbReference>
<dbReference type="Proteomes" id="UP000007486">
    <property type="component" value="Chromosome"/>
</dbReference>
<dbReference type="GO" id="GO:0008168">
    <property type="term" value="F:methyltransferase activity"/>
    <property type="evidence" value="ECO:0007669"/>
    <property type="project" value="UniProtKB-KW"/>
</dbReference>
<dbReference type="Pfam" id="PF13489">
    <property type="entry name" value="Methyltransf_23"/>
    <property type="match status" value="1"/>
</dbReference>
<name>F0R6G2_PHOSB</name>
<dbReference type="SUPFAM" id="SSF53335">
    <property type="entry name" value="S-adenosyl-L-methionine-dependent methyltransferases"/>
    <property type="match status" value="1"/>
</dbReference>
<gene>
    <name evidence="1" type="ordered locus">Bacsa_2301</name>
</gene>
<dbReference type="AlphaFoldDB" id="F0R6G2"/>
<evidence type="ECO:0000313" key="1">
    <source>
        <dbReference type="EMBL" id="ADY36850.1"/>
    </source>
</evidence>
<proteinExistence type="predicted"/>
<dbReference type="InterPro" id="IPR029063">
    <property type="entry name" value="SAM-dependent_MTases_sf"/>
</dbReference>
<dbReference type="eggNOG" id="COG2227">
    <property type="taxonomic scope" value="Bacteria"/>
</dbReference>
<dbReference type="HOGENOM" id="CLU_068669_1_0_10"/>
<keyword evidence="2" id="KW-1185">Reference proteome</keyword>
<sequence>MLFCTKLGKEVNRLHIDTCPLCGKSHFEKVMTCTDHYATNEPFDICRCVACGFLFTQDAPDESEIGRYYESPDYISHTDTRRGLANRLYHYVRQYMLRRKARLIKRCCGLSRGRLLDIGTGTGYFPHFMQERGWRVSAIEKSPQARAFAHEHFDLEADAPEALDTYEAKSFDVVTLWHVMEHLQHLNETWERLYSILDDRGILVIAVPNPTSSDARHYKEMWAAYDVPRHLWHFTPAVMQQFGAKHGFILTERHPMPFDAFYVSMLSEKYRKSGVPFLKGMAEGAEAGLASLMKKERSSSMIYVFQKKVKA</sequence>
<accession>F0R6G2</accession>
<evidence type="ECO:0000313" key="2">
    <source>
        <dbReference type="Proteomes" id="UP000007486"/>
    </source>
</evidence>
<keyword evidence="1" id="KW-0808">Transferase</keyword>
<dbReference type="PANTHER" id="PTHR43861:SF6">
    <property type="entry name" value="METHYLTRANSFERASE TYPE 11"/>
    <property type="match status" value="1"/>
</dbReference>
<protein>
    <submittedName>
        <fullName evidence="1">Methyltransferase type 12</fullName>
    </submittedName>
</protein>
<dbReference type="GO" id="GO:0032259">
    <property type="term" value="P:methylation"/>
    <property type="evidence" value="ECO:0007669"/>
    <property type="project" value="UniProtKB-KW"/>
</dbReference>
<keyword evidence="1" id="KW-0489">Methyltransferase</keyword>
<dbReference type="STRING" id="667015.Bacsa_2301"/>
<organism evidence="1 2">
    <name type="scientific">Phocaeicola salanitronis (strain DSM 18170 / JCM 13657 / CCUG 60908 / BL78)</name>
    <name type="common">Bacteroides salanitronis</name>
    <dbReference type="NCBI Taxonomy" id="667015"/>
    <lineage>
        <taxon>Bacteria</taxon>
        <taxon>Pseudomonadati</taxon>
        <taxon>Bacteroidota</taxon>
        <taxon>Bacteroidia</taxon>
        <taxon>Bacteroidales</taxon>
        <taxon>Bacteroidaceae</taxon>
        <taxon>Phocaeicola</taxon>
    </lineage>
</organism>
<reference evidence="1 2" key="1">
    <citation type="journal article" date="2011" name="Stand. Genomic Sci.">
        <title>Complete genome sequence of Bacteroides salanitronis type strain (BL78).</title>
        <authorList>
            <person name="Gronow S."/>
            <person name="Held B."/>
            <person name="Lucas S."/>
            <person name="Lapidus A."/>
            <person name="Del Rio T.G."/>
            <person name="Nolan M."/>
            <person name="Tice H."/>
            <person name="Deshpande S."/>
            <person name="Cheng J.F."/>
            <person name="Pitluck S."/>
            <person name="Liolios K."/>
            <person name="Pagani I."/>
            <person name="Ivanova N."/>
            <person name="Mavromatis K."/>
            <person name="Pati A."/>
            <person name="Tapia R."/>
            <person name="Han C."/>
            <person name="Goodwin L."/>
            <person name="Chen A."/>
            <person name="Palaniappan K."/>
            <person name="Land M."/>
            <person name="Hauser L."/>
            <person name="Chang Y.J."/>
            <person name="Jeffries C.D."/>
            <person name="Brambilla E.M."/>
            <person name="Rohde M."/>
            <person name="Goker M."/>
            <person name="Detter J.C."/>
            <person name="Woyke T."/>
            <person name="Bristow J."/>
            <person name="Markowitz V."/>
            <person name="Hugenholtz P."/>
            <person name="Kyrpides N.C."/>
            <person name="Klenk H.P."/>
            <person name="Eisen J.A."/>
        </authorList>
    </citation>
    <scope>NUCLEOTIDE SEQUENCE [LARGE SCALE GENOMIC DNA]</scope>
    <source>
        <strain evidence="1 2">DSM 18170</strain>
    </source>
</reference>
<dbReference type="KEGG" id="bsa:Bacsa_2301"/>
<dbReference type="CDD" id="cd02440">
    <property type="entry name" value="AdoMet_MTases"/>
    <property type="match status" value="1"/>
</dbReference>
<dbReference type="EMBL" id="CP002530">
    <property type="protein sequence ID" value="ADY36850.1"/>
    <property type="molecule type" value="Genomic_DNA"/>
</dbReference>